<protein>
    <submittedName>
        <fullName evidence="2">Uncharacterized protein</fullName>
    </submittedName>
</protein>
<dbReference type="GeneID" id="87937643"/>
<evidence type="ECO:0000313" key="2">
    <source>
        <dbReference type="EMBL" id="WQF76126.1"/>
    </source>
</evidence>
<organism evidence="2 3">
    <name type="scientific">Colletotrichum destructivum</name>
    <dbReference type="NCBI Taxonomy" id="34406"/>
    <lineage>
        <taxon>Eukaryota</taxon>
        <taxon>Fungi</taxon>
        <taxon>Dikarya</taxon>
        <taxon>Ascomycota</taxon>
        <taxon>Pezizomycotina</taxon>
        <taxon>Sordariomycetes</taxon>
        <taxon>Hypocreomycetidae</taxon>
        <taxon>Glomerellales</taxon>
        <taxon>Glomerellaceae</taxon>
        <taxon>Colletotrichum</taxon>
        <taxon>Colletotrichum destructivum species complex</taxon>
    </lineage>
</organism>
<sequence>MDAPSPRLDRSIRARSWSSSRSWDKKSQHSVHVNDGIPLLFWLPCAVISRSSVGSKGCSIRVSIAAFGHIQPSVLDLPCATGKSQFRFGFGHVQQDRQARQLGTMSFSVLQLEKRLNQTFRRPPSSSSSSSSNSKWVRRRRPQVPPTHPLGAPESSGWFLGNFCVAVARSALVAQGSNPFLCLLREGGAERTGAAAP</sequence>
<feature type="region of interest" description="Disordered" evidence="1">
    <location>
        <begin position="118"/>
        <end position="151"/>
    </location>
</feature>
<feature type="compositionally biased region" description="Low complexity" evidence="1">
    <location>
        <begin position="125"/>
        <end position="134"/>
    </location>
</feature>
<dbReference type="KEGG" id="cdet:87937643"/>
<dbReference type="RefSeq" id="XP_062773350.1">
    <property type="nucleotide sequence ID" value="XM_062917299.1"/>
</dbReference>
<name>A0AAX4HZ11_9PEZI</name>
<reference evidence="3" key="1">
    <citation type="journal article" date="2023" name="bioRxiv">
        <title>Complete genome of the Medicago anthracnose fungus, Colletotrichum destructivum, reveals a mini-chromosome-like region within a core chromosome.</title>
        <authorList>
            <person name="Lapalu N."/>
            <person name="Simon A."/>
            <person name="Lu A."/>
            <person name="Plaumann P.-L."/>
            <person name="Amselem J."/>
            <person name="Pigne S."/>
            <person name="Auger A."/>
            <person name="Koch C."/>
            <person name="Dallery J.-F."/>
            <person name="O'Connell R.J."/>
        </authorList>
    </citation>
    <scope>NUCLEOTIDE SEQUENCE [LARGE SCALE GENOMIC DNA]</scope>
    <source>
        <strain evidence="3">CBS 520.97</strain>
    </source>
</reference>
<gene>
    <name evidence="2" type="ORF">CDEST_01140</name>
</gene>
<keyword evidence="3" id="KW-1185">Reference proteome</keyword>
<evidence type="ECO:0000313" key="3">
    <source>
        <dbReference type="Proteomes" id="UP001322277"/>
    </source>
</evidence>
<dbReference type="EMBL" id="CP137305">
    <property type="protein sequence ID" value="WQF76126.1"/>
    <property type="molecule type" value="Genomic_DNA"/>
</dbReference>
<proteinExistence type="predicted"/>
<accession>A0AAX4HZ11</accession>
<dbReference type="Proteomes" id="UP001322277">
    <property type="component" value="Chromosome 1"/>
</dbReference>
<dbReference type="AlphaFoldDB" id="A0AAX4HZ11"/>
<evidence type="ECO:0000256" key="1">
    <source>
        <dbReference type="SAM" id="MobiDB-lite"/>
    </source>
</evidence>